<dbReference type="PANTHER" id="PTHR11717:SF31">
    <property type="entry name" value="LOW MOLECULAR WEIGHT PROTEIN-TYROSINE-PHOSPHATASE ETP-RELATED"/>
    <property type="match status" value="1"/>
</dbReference>
<evidence type="ECO:0000259" key="7">
    <source>
        <dbReference type="SMART" id="SM00226"/>
    </source>
</evidence>
<dbReference type="EC" id="3.1.3.48" evidence="2"/>
<feature type="active site" evidence="6">
    <location>
        <position position="14"/>
    </location>
</feature>
<comment type="caution">
    <text evidence="8">The sequence shown here is derived from an EMBL/GenBank/DDBJ whole genome shotgun (WGS) entry which is preliminary data.</text>
</comment>
<dbReference type="EMBL" id="JAEQNE010000007">
    <property type="protein sequence ID" value="MBL0394151.1"/>
    <property type="molecule type" value="Genomic_DNA"/>
</dbReference>
<dbReference type="SUPFAM" id="SSF52788">
    <property type="entry name" value="Phosphotyrosine protein phosphatases I"/>
    <property type="match status" value="1"/>
</dbReference>
<feature type="active site" description="Proton donor" evidence="6">
    <location>
        <position position="113"/>
    </location>
</feature>
<reference evidence="8 9" key="1">
    <citation type="journal article" date="2017" name="Int. J. Syst. Evol. Microbiol.">
        <title>Ramlibacter monticola sp. nov., isolated from forest soil.</title>
        <authorList>
            <person name="Chaudhary D.K."/>
            <person name="Kim J."/>
        </authorList>
    </citation>
    <scope>NUCLEOTIDE SEQUENCE [LARGE SCALE GENOMIC DNA]</scope>
    <source>
        <strain evidence="8 9">KACC 19175</strain>
    </source>
</reference>
<keyword evidence="3" id="KW-0378">Hydrolase</keyword>
<dbReference type="CDD" id="cd16343">
    <property type="entry name" value="LMWPTP"/>
    <property type="match status" value="1"/>
</dbReference>
<keyword evidence="4" id="KW-0904">Protein phosphatase</keyword>
<organism evidence="8 9">
    <name type="scientific">Ramlibacter monticola</name>
    <dbReference type="NCBI Taxonomy" id="1926872"/>
    <lineage>
        <taxon>Bacteria</taxon>
        <taxon>Pseudomonadati</taxon>
        <taxon>Pseudomonadota</taxon>
        <taxon>Betaproteobacteria</taxon>
        <taxon>Burkholderiales</taxon>
        <taxon>Comamonadaceae</taxon>
        <taxon>Ramlibacter</taxon>
    </lineage>
</organism>
<evidence type="ECO:0000256" key="4">
    <source>
        <dbReference type="ARBA" id="ARBA00022912"/>
    </source>
</evidence>
<dbReference type="RefSeq" id="WP_201676816.1">
    <property type="nucleotide sequence ID" value="NZ_JAEQNE010000007.1"/>
</dbReference>
<proteinExistence type="inferred from homology"/>
<evidence type="ECO:0000256" key="5">
    <source>
        <dbReference type="ARBA" id="ARBA00051722"/>
    </source>
</evidence>
<dbReference type="SMART" id="SM00226">
    <property type="entry name" value="LMWPc"/>
    <property type="match status" value="1"/>
</dbReference>
<evidence type="ECO:0000313" key="9">
    <source>
        <dbReference type="Proteomes" id="UP000599109"/>
    </source>
</evidence>
<name>A0A936Z6U1_9BURK</name>
<comment type="catalytic activity">
    <reaction evidence="5">
        <text>O-phospho-L-tyrosyl-[protein] + H2O = L-tyrosyl-[protein] + phosphate</text>
        <dbReference type="Rhea" id="RHEA:10684"/>
        <dbReference type="Rhea" id="RHEA-COMP:10136"/>
        <dbReference type="Rhea" id="RHEA-COMP:20101"/>
        <dbReference type="ChEBI" id="CHEBI:15377"/>
        <dbReference type="ChEBI" id="CHEBI:43474"/>
        <dbReference type="ChEBI" id="CHEBI:46858"/>
        <dbReference type="ChEBI" id="CHEBI:61978"/>
        <dbReference type="EC" id="3.1.3.48"/>
    </reaction>
</comment>
<evidence type="ECO:0000313" key="8">
    <source>
        <dbReference type="EMBL" id="MBL0394151.1"/>
    </source>
</evidence>
<dbReference type="AlphaFoldDB" id="A0A936Z6U1"/>
<dbReference type="Proteomes" id="UP000599109">
    <property type="component" value="Unassembled WGS sequence"/>
</dbReference>
<accession>A0A936Z6U1</accession>
<dbReference type="PANTHER" id="PTHR11717">
    <property type="entry name" value="LOW MOLECULAR WEIGHT PROTEIN TYROSINE PHOSPHATASE"/>
    <property type="match status" value="1"/>
</dbReference>
<feature type="domain" description="Phosphotyrosine protein phosphatase I" evidence="7">
    <location>
        <begin position="2"/>
        <end position="139"/>
    </location>
</feature>
<protein>
    <recommendedName>
        <fullName evidence="2">protein-tyrosine-phosphatase</fullName>
        <ecNumber evidence="2">3.1.3.48</ecNumber>
    </recommendedName>
</protein>
<dbReference type="InterPro" id="IPR023485">
    <property type="entry name" value="Ptyr_pPase"/>
</dbReference>
<dbReference type="InterPro" id="IPR017867">
    <property type="entry name" value="Tyr_phospatase_low_mol_wt"/>
</dbReference>
<sequence>MNTLLVVCIGNICRSPMAQGLLAAQLPAWQVQSAGLEALVGAPADDIAVRLLEERGLDIKGHRASQVTRKMCRDADMVFVMSREQRRQLEGLYPEICGRVFRLAEHSDRDIPDPYRQPEAAFRDALKLIDEGTASWVQRIRRL</sequence>
<gene>
    <name evidence="8" type="ORF">JJ685_23630</name>
</gene>
<evidence type="ECO:0000256" key="2">
    <source>
        <dbReference type="ARBA" id="ARBA00013064"/>
    </source>
</evidence>
<dbReference type="InterPro" id="IPR050438">
    <property type="entry name" value="LMW_PTPase"/>
</dbReference>
<dbReference type="InterPro" id="IPR036196">
    <property type="entry name" value="Ptyr_pPase_sf"/>
</dbReference>
<comment type="similarity">
    <text evidence="1">Belongs to the low molecular weight phosphotyrosine protein phosphatase family.</text>
</comment>
<dbReference type="Pfam" id="PF01451">
    <property type="entry name" value="LMWPc"/>
    <property type="match status" value="1"/>
</dbReference>
<dbReference type="GO" id="GO:0004725">
    <property type="term" value="F:protein tyrosine phosphatase activity"/>
    <property type="evidence" value="ECO:0007669"/>
    <property type="project" value="UniProtKB-EC"/>
</dbReference>
<evidence type="ECO:0000256" key="6">
    <source>
        <dbReference type="PIRSR" id="PIRSR617867-1"/>
    </source>
</evidence>
<evidence type="ECO:0000256" key="1">
    <source>
        <dbReference type="ARBA" id="ARBA00011063"/>
    </source>
</evidence>
<dbReference type="Gene3D" id="3.40.50.2300">
    <property type="match status" value="1"/>
</dbReference>
<feature type="active site" description="Nucleophile" evidence="6">
    <location>
        <position position="8"/>
    </location>
</feature>
<dbReference type="PRINTS" id="PR00719">
    <property type="entry name" value="LMWPTPASE"/>
</dbReference>
<evidence type="ECO:0000256" key="3">
    <source>
        <dbReference type="ARBA" id="ARBA00022801"/>
    </source>
</evidence>
<keyword evidence="9" id="KW-1185">Reference proteome</keyword>